<evidence type="ECO:0000256" key="3">
    <source>
        <dbReference type="ARBA" id="ARBA00022723"/>
    </source>
</evidence>
<dbReference type="EMBL" id="JAGIKT010000066">
    <property type="protein sequence ID" value="MBP0114549.1"/>
    <property type="molecule type" value="Genomic_DNA"/>
</dbReference>
<evidence type="ECO:0000256" key="1">
    <source>
        <dbReference type="ARBA" id="ARBA00022676"/>
    </source>
</evidence>
<dbReference type="Pfam" id="PF01501">
    <property type="entry name" value="Glyco_transf_8"/>
    <property type="match status" value="1"/>
</dbReference>
<accession>A0ABS4A2A8</accession>
<keyword evidence="2" id="KW-0808">Transferase</keyword>
<dbReference type="PANTHER" id="PTHR13778">
    <property type="entry name" value="GLYCOSYLTRANSFERASE 8 DOMAIN-CONTAINING PROTEIN"/>
    <property type="match status" value="1"/>
</dbReference>
<keyword evidence="3" id="KW-0479">Metal-binding</keyword>
<dbReference type="CDD" id="cd04194">
    <property type="entry name" value="GT8_A4GalT_like"/>
    <property type="match status" value="1"/>
</dbReference>
<dbReference type="Proteomes" id="UP000669317">
    <property type="component" value="Unassembled WGS sequence"/>
</dbReference>
<gene>
    <name evidence="4" type="ORF">JWS04_26460</name>
</gene>
<protein>
    <submittedName>
        <fullName evidence="4">Glycosyltransferase family 8 protein</fullName>
    </submittedName>
</protein>
<sequence length="311" mass="35207">MDILSPMRCPIVLASDEAYGMPLAAALLSLAEANQRWWPLEIHILAFGISAATRRKVSRSLPEGAAQLRWISVEERQFDALWTQDHISKATYARLLIPALFPGSVTKVLYLDSDTLVLSDLAPLWDTNLGNAAVGAVLDGLDAQIKAGDLAVTAIPKVDNYFNAGVLLINLPRWRESRVSERALRYLEQNPKSPFSDQDALNVACNGAWKKLDSRWNFIDHYEKIDLRCLPPERRPGIVHFATWRKPWNARALNANSAFFDSFRKRTKFARSGLEISRDSLRTYWALAKLNLRQFQTIRTLIKVVSDLRYG</sequence>
<dbReference type="SUPFAM" id="SSF53448">
    <property type="entry name" value="Nucleotide-diphospho-sugar transferases"/>
    <property type="match status" value="1"/>
</dbReference>
<evidence type="ECO:0000256" key="2">
    <source>
        <dbReference type="ARBA" id="ARBA00022679"/>
    </source>
</evidence>
<name>A0ABS4A2A8_9BRAD</name>
<comment type="caution">
    <text evidence="4">The sequence shown here is derived from an EMBL/GenBank/DDBJ whole genome shotgun (WGS) entry which is preliminary data.</text>
</comment>
<proteinExistence type="predicted"/>
<dbReference type="PANTHER" id="PTHR13778:SF47">
    <property type="entry name" value="LIPOPOLYSACCHARIDE 1,3-GALACTOSYLTRANSFERASE"/>
    <property type="match status" value="1"/>
</dbReference>
<dbReference type="Gene3D" id="3.90.550.10">
    <property type="entry name" value="Spore Coat Polysaccharide Biosynthesis Protein SpsA, Chain A"/>
    <property type="match status" value="1"/>
</dbReference>
<evidence type="ECO:0000313" key="5">
    <source>
        <dbReference type="Proteomes" id="UP000669317"/>
    </source>
</evidence>
<dbReference type="InterPro" id="IPR029044">
    <property type="entry name" value="Nucleotide-diphossugar_trans"/>
</dbReference>
<dbReference type="RefSeq" id="WP_209296103.1">
    <property type="nucleotide sequence ID" value="NZ_JAGIKT010000066.1"/>
</dbReference>
<reference evidence="4 5" key="1">
    <citation type="submission" date="2021-03" db="EMBL/GenBank/DDBJ databases">
        <title>Genome Sequence of Bradyrhizobium vignae strain ISRA400.</title>
        <authorList>
            <person name="Tisa L.S."/>
            <person name="Svistoonoff S."/>
            <person name="Hocher V."/>
            <person name="Fall S."/>
            <person name="Zaiya A."/>
            <person name="Naing D."/>
            <person name="Niang N."/>
            <person name="Diouf A."/>
            <person name="Dasylva M.C."/>
            <person name="Toure O."/>
            <person name="Gueye M."/>
            <person name="Gully D."/>
            <person name="Tisseyre P."/>
            <person name="Simpson S."/>
            <person name="Morris K."/>
            <person name="Thomas W.K."/>
        </authorList>
    </citation>
    <scope>NUCLEOTIDE SEQUENCE [LARGE SCALE GENOMIC DNA]</scope>
    <source>
        <strain evidence="4 5">ISRA400</strain>
    </source>
</reference>
<organism evidence="4 5">
    <name type="scientific">Bradyrhizobium vignae</name>
    <dbReference type="NCBI Taxonomy" id="1549949"/>
    <lineage>
        <taxon>Bacteria</taxon>
        <taxon>Pseudomonadati</taxon>
        <taxon>Pseudomonadota</taxon>
        <taxon>Alphaproteobacteria</taxon>
        <taxon>Hyphomicrobiales</taxon>
        <taxon>Nitrobacteraceae</taxon>
        <taxon>Bradyrhizobium</taxon>
    </lineage>
</organism>
<keyword evidence="5" id="KW-1185">Reference proteome</keyword>
<dbReference type="InterPro" id="IPR002495">
    <property type="entry name" value="Glyco_trans_8"/>
</dbReference>
<evidence type="ECO:0000313" key="4">
    <source>
        <dbReference type="EMBL" id="MBP0114549.1"/>
    </source>
</evidence>
<keyword evidence="1" id="KW-0328">Glycosyltransferase</keyword>
<dbReference type="InterPro" id="IPR050748">
    <property type="entry name" value="Glycosyltrans_8_dom-fam"/>
</dbReference>